<dbReference type="InterPro" id="IPR013083">
    <property type="entry name" value="Znf_RING/FYVE/PHD"/>
</dbReference>
<dbReference type="GO" id="GO:0005739">
    <property type="term" value="C:mitochondrion"/>
    <property type="evidence" value="ECO:0007669"/>
    <property type="project" value="TreeGrafter"/>
</dbReference>
<keyword evidence="5 10" id="KW-0863">Zinc-finger</keyword>
<keyword evidence="4" id="KW-0479">Metal-binding</keyword>
<evidence type="ECO:0000256" key="5">
    <source>
        <dbReference type="ARBA" id="ARBA00022771"/>
    </source>
</evidence>
<dbReference type="InterPro" id="IPR004181">
    <property type="entry name" value="Znf_MIZ"/>
</dbReference>
<protein>
    <recommendedName>
        <fullName evidence="12">SP-RING-type domain-containing protein</fullName>
    </recommendedName>
</protein>
<keyword evidence="7" id="KW-0862">Zinc</keyword>
<comment type="cofactor">
    <cofactor evidence="2">
        <name>Mg(2+)</name>
        <dbReference type="ChEBI" id="CHEBI:18420"/>
    </cofactor>
</comment>
<feature type="non-terminal residue" evidence="13">
    <location>
        <position position="1242"/>
    </location>
</feature>
<evidence type="ECO:0000256" key="6">
    <source>
        <dbReference type="ARBA" id="ARBA00022801"/>
    </source>
</evidence>
<gene>
    <name evidence="13" type="ORF">OSB1V03_LOCUS4840</name>
</gene>
<evidence type="ECO:0000256" key="1">
    <source>
        <dbReference type="ARBA" id="ARBA00001936"/>
    </source>
</evidence>
<evidence type="ECO:0000256" key="3">
    <source>
        <dbReference type="ARBA" id="ARBA00005582"/>
    </source>
</evidence>
<evidence type="ECO:0000313" key="14">
    <source>
        <dbReference type="Proteomes" id="UP000759131"/>
    </source>
</evidence>
<evidence type="ECO:0000256" key="10">
    <source>
        <dbReference type="PROSITE-ProRule" id="PRU00452"/>
    </source>
</evidence>
<reference evidence="13" key="1">
    <citation type="submission" date="2020-11" db="EMBL/GenBank/DDBJ databases">
        <authorList>
            <person name="Tran Van P."/>
        </authorList>
    </citation>
    <scope>NUCLEOTIDE SEQUENCE</scope>
</reference>
<feature type="compositionally biased region" description="Low complexity" evidence="11">
    <location>
        <begin position="412"/>
        <end position="421"/>
    </location>
</feature>
<evidence type="ECO:0000256" key="11">
    <source>
        <dbReference type="SAM" id="MobiDB-lite"/>
    </source>
</evidence>
<keyword evidence="8" id="KW-0460">Magnesium</keyword>
<dbReference type="PROSITE" id="PS51044">
    <property type="entry name" value="ZF_SP_RING"/>
    <property type="match status" value="1"/>
</dbReference>
<feature type="region of interest" description="Disordered" evidence="11">
    <location>
        <begin position="961"/>
        <end position="989"/>
    </location>
</feature>
<evidence type="ECO:0000313" key="13">
    <source>
        <dbReference type="EMBL" id="CAD7624395.1"/>
    </source>
</evidence>
<dbReference type="GO" id="GO:0016818">
    <property type="term" value="F:hydrolase activity, acting on acid anhydrides, in phosphorus-containing anhydrides"/>
    <property type="evidence" value="ECO:0007669"/>
    <property type="project" value="InterPro"/>
</dbReference>
<evidence type="ECO:0000256" key="9">
    <source>
        <dbReference type="ARBA" id="ARBA00023211"/>
    </source>
</evidence>
<dbReference type="EMBL" id="OC856869">
    <property type="protein sequence ID" value="CAD7624395.1"/>
    <property type="molecule type" value="Genomic_DNA"/>
</dbReference>
<dbReference type="GO" id="GO:0008270">
    <property type="term" value="F:zinc ion binding"/>
    <property type="evidence" value="ECO:0007669"/>
    <property type="project" value="UniProtKB-KW"/>
</dbReference>
<dbReference type="PANTHER" id="PTHR12318:SF0">
    <property type="entry name" value="ACYL-COENZYME A DIPHOSPHATASE NUDT19"/>
    <property type="match status" value="1"/>
</dbReference>
<dbReference type="EMBL" id="CAJPIZ010002294">
    <property type="protein sequence ID" value="CAG2104825.1"/>
    <property type="molecule type" value="Genomic_DNA"/>
</dbReference>
<dbReference type="InterPro" id="IPR038654">
    <property type="entry name" value="PINIT_sf"/>
</dbReference>
<name>A0A7R9KK62_9ACAR</name>
<sequence length="1242" mass="140447">MMKNHWKESANVLLLTPSTSQATDPSSHCDYQVLTIRGDPNRTLGSRSLVLPGGSLHAADFSPKWWSLFDKQGVQYSTLLSLSPEPSAPRPPIVTDNLFLEDLRRSSSDTEDDFVTTDMALRLCAIRNVFQQTGILLVELMSGAKRQLTIDVMSEWRERVCQRPDQFVDMCSRYELKPRLWSLHEWWNWLTPTSVGRSPRFDTMYYLCAVDTPAPITTPTIAADHHQHWSAPAALLANRYSTAAPDGRDGYTLSPPQIYELSRLVNFAAVKEVEEFARLRQREGSQRWLPSLAMYTDGAISTLPGDDYYPDSVDLFATKPVKSYAKSLGEIRAKSGRLNRLELRGVDCEVVVDADCPMPCGHIAPVNTGQHPPYALTIDEIMASKFQRCQRFLTVPDSHTTAANDRHQNTRTPEQTPTAPAITTASAAADTCQRLLQLIDDFTKRELKEVLMEFRWALGKNRAQMLLQVRQLIYWRNINVDRLSLVVNDIHERKVRRRSSAKRSSDNGHTYGQPKRPNAPHSEHHSAILTPTVPIIVCPPIADSFNMNLWDNSGQEVVTDCAFRRLPKYTIVKLLREPQVLTSVSDRGIRKYFTLYKHYFPDIYSNLTEILAKNRMQIQLRISRTAEQAAKDKAVSQWCRLGLNDIQFSLSSDGNEHLLPTLFEIRIVKELTDQSFVEYLTADSGHRFTADETKALIRRKFVHNSGDDGISLLDDWIQVSLMCPVSQRRLRIPCRTVKCEHIECFDGQSVFAVNEWRSEWLCPICQAPADTSHIRVDTYFKTVLAETSESVTTIRVKSDGNYVIGDRFDGQVIQLLNNDIMASSVFDDKPVGHCHRIQSSGGLSQRSERFPTVLIVIPQQPMTDTTTPPLPQTPTATITAGSAATTTTPAALWSAYQRLHQLIDDFTKCELKEVLKQFQRTEFGKNRAAVLSRVQQLIDGRDVDVDRLSLVVNDIHERKVRRPLTKKRRSSEANGHTNGQPKRPNAARSGNRLVILTPTDPIIVCPPPLLPIPNMRPNAPHSGNHSVISTPTGRITGPPPLLPIPNIFDTNLWDNSGQEVVTDCAFRRLPKYTIVKQLYEPQVLTSISDRKLLKSFTLYEDYFPDIYWNLTEILAKNQMQIQLRFSHTAEPAAKDSVPEALCIDVNHIRVYTHSAGGQVWCRPYDVSQYCRLGVNDIEFSLSSAKSEYLLPTLFEVSIVIEQTDQSFVEYLTADSGHRWTADETKALINRKFGHNSDDDGIS</sequence>
<keyword evidence="14" id="KW-1185">Reference proteome</keyword>
<feature type="region of interest" description="Disordered" evidence="11">
    <location>
        <begin position="495"/>
        <end position="524"/>
    </location>
</feature>
<dbReference type="Gene3D" id="3.90.79.10">
    <property type="entry name" value="Nucleoside Triphosphate Pyrophosphohydrolase"/>
    <property type="match status" value="1"/>
</dbReference>
<feature type="region of interest" description="Disordered" evidence="11">
    <location>
        <begin position="400"/>
        <end position="421"/>
    </location>
</feature>
<proteinExistence type="inferred from homology"/>
<dbReference type="PANTHER" id="PTHR12318">
    <property type="entry name" value="TESTOSTERONE-REGULATED PROTEIN RP2"/>
    <property type="match status" value="1"/>
</dbReference>
<organism evidence="13">
    <name type="scientific">Medioppia subpectinata</name>
    <dbReference type="NCBI Taxonomy" id="1979941"/>
    <lineage>
        <taxon>Eukaryota</taxon>
        <taxon>Metazoa</taxon>
        <taxon>Ecdysozoa</taxon>
        <taxon>Arthropoda</taxon>
        <taxon>Chelicerata</taxon>
        <taxon>Arachnida</taxon>
        <taxon>Acari</taxon>
        <taxon>Acariformes</taxon>
        <taxon>Sarcoptiformes</taxon>
        <taxon>Oribatida</taxon>
        <taxon>Brachypylina</taxon>
        <taxon>Oppioidea</taxon>
        <taxon>Oppiidae</taxon>
        <taxon>Medioppia</taxon>
    </lineage>
</organism>
<evidence type="ECO:0000256" key="8">
    <source>
        <dbReference type="ARBA" id="ARBA00022842"/>
    </source>
</evidence>
<dbReference type="Pfam" id="PF02891">
    <property type="entry name" value="zf-MIZ"/>
    <property type="match status" value="1"/>
</dbReference>
<dbReference type="Proteomes" id="UP000759131">
    <property type="component" value="Unassembled WGS sequence"/>
</dbReference>
<comment type="similarity">
    <text evidence="3">Belongs to the Nudix hydrolase family.</text>
</comment>
<evidence type="ECO:0000256" key="4">
    <source>
        <dbReference type="ARBA" id="ARBA00022723"/>
    </source>
</evidence>
<accession>A0A7R9KK62</accession>
<dbReference type="OrthoDB" id="6499146at2759"/>
<dbReference type="Gene3D" id="2.60.120.780">
    <property type="entry name" value="PINIT domain"/>
    <property type="match status" value="1"/>
</dbReference>
<keyword evidence="6" id="KW-0378">Hydrolase</keyword>
<keyword evidence="9" id="KW-0464">Manganese</keyword>
<dbReference type="AlphaFoldDB" id="A0A7R9KK62"/>
<comment type="cofactor">
    <cofactor evidence="1">
        <name>Mn(2+)</name>
        <dbReference type="ChEBI" id="CHEBI:29035"/>
    </cofactor>
</comment>
<evidence type="ECO:0000256" key="7">
    <source>
        <dbReference type="ARBA" id="ARBA00022833"/>
    </source>
</evidence>
<dbReference type="Gene3D" id="3.30.40.10">
    <property type="entry name" value="Zinc/RING finger domain, C3HC4 (zinc finger)"/>
    <property type="match status" value="1"/>
</dbReference>
<evidence type="ECO:0000259" key="12">
    <source>
        <dbReference type="PROSITE" id="PS51044"/>
    </source>
</evidence>
<evidence type="ECO:0000256" key="2">
    <source>
        <dbReference type="ARBA" id="ARBA00001946"/>
    </source>
</evidence>
<feature type="domain" description="SP-RING-type" evidence="12">
    <location>
        <begin position="706"/>
        <end position="789"/>
    </location>
</feature>
<dbReference type="InterPro" id="IPR039121">
    <property type="entry name" value="NUDT19"/>
</dbReference>